<reference evidence="2" key="1">
    <citation type="submission" date="2015-01" db="EMBL/GenBank/DDBJ databases">
        <title>The Genome Sequence of Cryptococcus gattii MMRL2647.</title>
        <authorList>
            <consortium name="The Broad Institute Genomics Platform"/>
            <person name="Cuomo C."/>
            <person name="Litvintseva A."/>
            <person name="Chen Y."/>
            <person name="Heitman J."/>
            <person name="Sun S."/>
            <person name="Springer D."/>
            <person name="Dromer F."/>
            <person name="Young S."/>
            <person name="Zeng Q."/>
            <person name="Gargeya S."/>
            <person name="Abouelleil A."/>
            <person name="Alvarado L."/>
            <person name="Chapman S.B."/>
            <person name="Gainer-Dewar J."/>
            <person name="Goldberg J."/>
            <person name="Griggs A."/>
            <person name="Gujja S."/>
            <person name="Hansen M."/>
            <person name="Howarth C."/>
            <person name="Imamovic A."/>
            <person name="Larimer J."/>
            <person name="Murphy C."/>
            <person name="Naylor J."/>
            <person name="Pearson M."/>
            <person name="Priest M."/>
            <person name="Roberts A."/>
            <person name="Saif S."/>
            <person name="Shea T."/>
            <person name="Sykes S."/>
            <person name="Wortman J."/>
            <person name="Nusbaum C."/>
            <person name="Birren B."/>
        </authorList>
    </citation>
    <scope>NUCLEOTIDE SEQUENCE [LARGE SCALE GENOMIC DNA]</scope>
    <source>
        <strain evidence="2">IND107</strain>
    </source>
</reference>
<dbReference type="RefSeq" id="XP_066614247.1">
    <property type="nucleotide sequence ID" value="XM_066757863.1"/>
</dbReference>
<evidence type="ECO:0000313" key="1">
    <source>
        <dbReference type="EMBL" id="KAL0250060.1"/>
    </source>
</evidence>
<organism evidence="1 2">
    <name type="scientific">Cryptococcus tetragattii IND107</name>
    <dbReference type="NCBI Taxonomy" id="1296105"/>
    <lineage>
        <taxon>Eukaryota</taxon>
        <taxon>Fungi</taxon>
        <taxon>Dikarya</taxon>
        <taxon>Basidiomycota</taxon>
        <taxon>Agaricomycotina</taxon>
        <taxon>Tremellomycetes</taxon>
        <taxon>Tremellales</taxon>
        <taxon>Cryptococcaceae</taxon>
        <taxon>Cryptococcus</taxon>
        <taxon>Cryptococcus gattii species complex</taxon>
    </lineage>
</organism>
<dbReference type="EMBL" id="ATAM02000005">
    <property type="protein sequence ID" value="KAL0250060.1"/>
    <property type="molecule type" value="Genomic_DNA"/>
</dbReference>
<name>A0ABR3BSX4_9TREE</name>
<reference evidence="1 2" key="2">
    <citation type="submission" date="2024-01" db="EMBL/GenBank/DDBJ databases">
        <title>Comparative genomics of Cryptococcus and Kwoniella reveals pathogenesis evolution and contrasting modes of karyotype evolution via chromosome fusion or intercentromeric recombination.</title>
        <authorList>
            <person name="Coelho M.A."/>
            <person name="David-Palma M."/>
            <person name="Shea T."/>
            <person name="Bowers K."/>
            <person name="Mcginley-Smith S."/>
            <person name="Mohammad A.W."/>
            <person name="Gnirke A."/>
            <person name="Yurkov A.M."/>
            <person name="Nowrousian M."/>
            <person name="Sun S."/>
            <person name="Cuomo C.A."/>
            <person name="Heitman J."/>
        </authorList>
    </citation>
    <scope>NUCLEOTIDE SEQUENCE [LARGE SCALE GENOMIC DNA]</scope>
    <source>
        <strain evidence="1 2">IND107</strain>
    </source>
</reference>
<comment type="caution">
    <text evidence="1">The sequence shown here is derived from an EMBL/GenBank/DDBJ whole genome shotgun (WGS) entry which is preliminary data.</text>
</comment>
<dbReference type="GeneID" id="91990221"/>
<evidence type="ECO:0000313" key="2">
    <source>
        <dbReference type="Proteomes" id="UP000054399"/>
    </source>
</evidence>
<proteinExistence type="predicted"/>
<gene>
    <name evidence="1" type="ORF">I308_103365</name>
</gene>
<dbReference type="InterPro" id="IPR055334">
    <property type="entry name" value="PEX8-like"/>
</dbReference>
<protein>
    <submittedName>
        <fullName evidence="1">Uncharacterized protein</fullName>
    </submittedName>
</protein>
<sequence length="594" mass="65618">MSHPQDDTLAVLPAFISLLRSPSPTTLANPTLLGAITHFFSSLNPAHLKDFILELISSRSLWDTPSISAAEIRDAIRLSVSTVVSRIAEEKKSVYFSHYRTVAKARSWLEHVLKSVSSSSDSSPKPLYVLVGVLEGLHDVQTIDWGHPRVKLEEEVILRLAGCIDKHLDDNLVLLCTAIPHLDVKRAGVMDILNLSTVLEKHFYTLVRHPQGDNSDGLNNLALISRALARSFIIVESGGPSSRDHLWDTLSRFCSVIGDIGRQLEKEESEQTANTSAQIREHHQSVFSSFLLPASAIIDILVARVTSSSYGDSPSVDSAIELLLALASFACLPDFTKGSFENYHRVLYGSLDIIAGKGGVKATEKLFALLSQEDPLSDTRAAFVLMLGDELVHQLGRGSIDLLLPLAEEHAYKYQHRPSFEAAHAFFLSLLRSSSATLGTSSSQTDFFDVLLPNYLTIVIKQINAGNISDDQFKDAYPLVTSYAALRGPSSVSLCRLYLSRLSPSLASRQVAIRLAPYIPTSDLPAYLDNISIAIQETPKGSEDRLILMEEAFKMVSQDLRDGHRRLGMEWWLQWEEKLGDEKGGRGGFWKARL</sequence>
<dbReference type="PANTHER" id="PTHR39214:SF1">
    <property type="entry name" value="MICROBODY (PEROXISOME) BIOGENESIS PROTEIN PEROXIN 8 (EUROFUNG)"/>
    <property type="match status" value="1"/>
</dbReference>
<dbReference type="Proteomes" id="UP000054399">
    <property type="component" value="Unassembled WGS sequence"/>
</dbReference>
<keyword evidence="2" id="KW-1185">Reference proteome</keyword>
<accession>A0ABR3BSX4</accession>
<dbReference type="PANTHER" id="PTHR39214">
    <property type="entry name" value="MICROBODY (PEROXISOME) BIOGENESIS PROTEIN PEROXIN 8 (EUROFUNG)"/>
    <property type="match status" value="1"/>
</dbReference>